<dbReference type="EMBL" id="CAJVQC010046295">
    <property type="protein sequence ID" value="CAG8782799.1"/>
    <property type="molecule type" value="Genomic_DNA"/>
</dbReference>
<feature type="non-terminal residue" evidence="1">
    <location>
        <position position="47"/>
    </location>
</feature>
<evidence type="ECO:0000313" key="1">
    <source>
        <dbReference type="EMBL" id="CAG8782799.1"/>
    </source>
</evidence>
<name>A0ACA9RA47_9GLOM</name>
<comment type="caution">
    <text evidence="1">The sequence shown here is derived from an EMBL/GenBank/DDBJ whole genome shotgun (WGS) entry which is preliminary data.</text>
</comment>
<protein>
    <submittedName>
        <fullName evidence="1">7908_t:CDS:1</fullName>
    </submittedName>
</protein>
<proteinExistence type="predicted"/>
<sequence length="47" mass="5254">MVIFKQEKILVADLKPEQTTTTIYSTLGELENNNSAHQELAGQQSYA</sequence>
<reference evidence="1" key="1">
    <citation type="submission" date="2021-06" db="EMBL/GenBank/DDBJ databases">
        <authorList>
            <person name="Kallberg Y."/>
            <person name="Tangrot J."/>
            <person name="Rosling A."/>
        </authorList>
    </citation>
    <scope>NUCLEOTIDE SEQUENCE</scope>
    <source>
        <strain evidence="1">MA461A</strain>
    </source>
</reference>
<evidence type="ECO:0000313" key="2">
    <source>
        <dbReference type="Proteomes" id="UP000789920"/>
    </source>
</evidence>
<accession>A0ACA9RA47</accession>
<dbReference type="Proteomes" id="UP000789920">
    <property type="component" value="Unassembled WGS sequence"/>
</dbReference>
<keyword evidence="2" id="KW-1185">Reference proteome</keyword>
<gene>
    <name evidence="1" type="ORF">RPERSI_LOCUS17852</name>
</gene>
<organism evidence="1 2">
    <name type="scientific">Racocetra persica</name>
    <dbReference type="NCBI Taxonomy" id="160502"/>
    <lineage>
        <taxon>Eukaryota</taxon>
        <taxon>Fungi</taxon>
        <taxon>Fungi incertae sedis</taxon>
        <taxon>Mucoromycota</taxon>
        <taxon>Glomeromycotina</taxon>
        <taxon>Glomeromycetes</taxon>
        <taxon>Diversisporales</taxon>
        <taxon>Gigasporaceae</taxon>
        <taxon>Racocetra</taxon>
    </lineage>
</organism>